<proteinExistence type="predicted"/>
<feature type="compositionally biased region" description="Low complexity" evidence="1">
    <location>
        <begin position="233"/>
        <end position="247"/>
    </location>
</feature>
<feature type="transmembrane region" description="Helical" evidence="2">
    <location>
        <begin position="55"/>
        <end position="74"/>
    </location>
</feature>
<evidence type="ECO:0000256" key="2">
    <source>
        <dbReference type="SAM" id="Phobius"/>
    </source>
</evidence>
<feature type="transmembrane region" description="Helical" evidence="2">
    <location>
        <begin position="161"/>
        <end position="183"/>
    </location>
</feature>
<feature type="region of interest" description="Disordered" evidence="1">
    <location>
        <begin position="232"/>
        <end position="257"/>
    </location>
</feature>
<accession>A0ABU9GF14</accession>
<feature type="transmembrane region" description="Helical" evidence="2">
    <location>
        <begin position="7"/>
        <end position="35"/>
    </location>
</feature>
<dbReference type="InterPro" id="IPR010374">
    <property type="entry name" value="DUF969"/>
</dbReference>
<evidence type="ECO:0000313" key="4">
    <source>
        <dbReference type="Proteomes" id="UP001378242"/>
    </source>
</evidence>
<sequence length="257" mass="27410">MLSLIGVAIIVVGLALRLNALLVVLVAGFASGLVAGMTPTEILGALGQAFTDNRAVSLFIITLPVIGLLERNGLRDQAEHLVQKLRAASAGRITLSYLLLRKVTNAFGLQLGGHPAMIRPLVAPMSVGAAERDLSEEAVASPRFKTLSQRIRVLNAVSENFGNFFSQLIFVASGGLLLIKSVLDKSGTSVSLADMALYAIPTALVSLVVVFILCRRLDKRIQQEHRLLREEYPASPSQATPASAPDSYTTPVTESHS</sequence>
<dbReference type="EMBL" id="JBAKAP010000004">
    <property type="protein sequence ID" value="MEL0616320.1"/>
    <property type="molecule type" value="Genomic_DNA"/>
</dbReference>
<dbReference type="RefSeq" id="WP_279874120.1">
    <property type="nucleotide sequence ID" value="NZ_JBAKAP010000004.1"/>
</dbReference>
<name>A0ABU9GF14_COBMA</name>
<keyword evidence="2" id="KW-0472">Membrane</keyword>
<feature type="transmembrane region" description="Helical" evidence="2">
    <location>
        <begin position="195"/>
        <end position="214"/>
    </location>
</feature>
<keyword evidence="2" id="KW-0812">Transmembrane</keyword>
<gene>
    <name evidence="3" type="ORF">V6243_05700</name>
</gene>
<dbReference type="Proteomes" id="UP001378242">
    <property type="component" value="Unassembled WGS sequence"/>
</dbReference>
<keyword evidence="4" id="KW-1185">Reference proteome</keyword>
<evidence type="ECO:0000256" key="1">
    <source>
        <dbReference type="SAM" id="MobiDB-lite"/>
    </source>
</evidence>
<evidence type="ECO:0000313" key="3">
    <source>
        <dbReference type="EMBL" id="MEL0616320.1"/>
    </source>
</evidence>
<comment type="caution">
    <text evidence="3">The sequence shown here is derived from an EMBL/GenBank/DDBJ whole genome shotgun (WGS) entry which is preliminary data.</text>
</comment>
<organism evidence="3 4">
    <name type="scientific">Cobetia marina</name>
    <name type="common">Deleya marina</name>
    <dbReference type="NCBI Taxonomy" id="28258"/>
    <lineage>
        <taxon>Bacteria</taxon>
        <taxon>Pseudomonadati</taxon>
        <taxon>Pseudomonadota</taxon>
        <taxon>Gammaproteobacteria</taxon>
        <taxon>Oceanospirillales</taxon>
        <taxon>Halomonadaceae</taxon>
        <taxon>Cobetia</taxon>
    </lineage>
</organism>
<keyword evidence="2" id="KW-1133">Transmembrane helix</keyword>
<protein>
    <submittedName>
        <fullName evidence="3">DUF969 domain-containing protein</fullName>
    </submittedName>
</protein>
<dbReference type="Pfam" id="PF06149">
    <property type="entry name" value="DUF969"/>
    <property type="match status" value="1"/>
</dbReference>
<feature type="compositionally biased region" description="Polar residues" evidence="1">
    <location>
        <begin position="248"/>
        <end position="257"/>
    </location>
</feature>
<reference evidence="3 4" key="1">
    <citation type="submission" date="2024-02" db="EMBL/GenBank/DDBJ databases">
        <title>Bacteria isolated from the canopy kelp, Nereocystis luetkeana.</title>
        <authorList>
            <person name="Pfister C.A."/>
            <person name="Younker I.T."/>
            <person name="Light S.H."/>
        </authorList>
    </citation>
    <scope>NUCLEOTIDE SEQUENCE [LARGE SCALE GENOMIC DNA]</scope>
    <source>
        <strain evidence="3 4">TI.5.07</strain>
    </source>
</reference>